<dbReference type="SUPFAM" id="SSF47203">
    <property type="entry name" value="Acyl-CoA dehydrogenase C-terminal domain-like"/>
    <property type="match status" value="1"/>
</dbReference>
<keyword evidence="6" id="KW-1185">Reference proteome</keyword>
<evidence type="ECO:0000313" key="6">
    <source>
        <dbReference type="Proteomes" id="UP000586827"/>
    </source>
</evidence>
<feature type="domain" description="Acyl-CoA dehydrogenase/oxidase C-terminal" evidence="4">
    <location>
        <begin position="157"/>
        <end position="279"/>
    </location>
</feature>
<keyword evidence="1" id="KW-0285">Flavoprotein</keyword>
<sequence>MGDILCTGSAEPVGTAIDLAILAEEAGAALYRGPLVSTAVGGPLLTVAGSGAVDGALLGAGITGLTGHRGGDGVRVNGTAEPVWELDGAESIVGELSIDGERTVVVLNRDTPGVTATELDGLDPSRSLGRVEFVDAVPDVVITGATALAALRRRGDLVVAAELLGVAQRTFDQTLDYVAGRIQFGRTVGSFQAIKHRVADLLTQVELTRSAVYGAAWQLTTAPESPRTDTDLAIAGAMAADTATAVTRAAVQLHGGIAITWEHWAHRYLRRAHSVVALTGGAPRYRRRLAELVDLEDGHRD</sequence>
<dbReference type="Gene3D" id="1.20.140.10">
    <property type="entry name" value="Butyryl-CoA Dehydrogenase, subunit A, domain 3"/>
    <property type="match status" value="1"/>
</dbReference>
<evidence type="ECO:0000256" key="3">
    <source>
        <dbReference type="ARBA" id="ARBA00023002"/>
    </source>
</evidence>
<dbReference type="EMBL" id="JABELX010000001">
    <property type="protein sequence ID" value="NNH68552.1"/>
    <property type="molecule type" value="Genomic_DNA"/>
</dbReference>
<dbReference type="PANTHER" id="PTHR43884">
    <property type="entry name" value="ACYL-COA DEHYDROGENASE"/>
    <property type="match status" value="1"/>
</dbReference>
<dbReference type="Proteomes" id="UP000586827">
    <property type="component" value="Unassembled WGS sequence"/>
</dbReference>
<name>A0A849BPB5_9NOCA</name>
<dbReference type="AlphaFoldDB" id="A0A849BPB5"/>
<protein>
    <recommendedName>
        <fullName evidence="4">Acyl-CoA dehydrogenase/oxidase C-terminal domain-containing protein</fullName>
    </recommendedName>
</protein>
<evidence type="ECO:0000256" key="2">
    <source>
        <dbReference type="ARBA" id="ARBA00022827"/>
    </source>
</evidence>
<dbReference type="InterPro" id="IPR009075">
    <property type="entry name" value="AcylCo_DH/oxidase_C"/>
</dbReference>
<dbReference type="GO" id="GO:0003995">
    <property type="term" value="F:acyl-CoA dehydrogenase activity"/>
    <property type="evidence" value="ECO:0007669"/>
    <property type="project" value="TreeGrafter"/>
</dbReference>
<organism evidence="5 6">
    <name type="scientific">Nocardia uniformis</name>
    <dbReference type="NCBI Taxonomy" id="53432"/>
    <lineage>
        <taxon>Bacteria</taxon>
        <taxon>Bacillati</taxon>
        <taxon>Actinomycetota</taxon>
        <taxon>Actinomycetes</taxon>
        <taxon>Mycobacteriales</taxon>
        <taxon>Nocardiaceae</taxon>
        <taxon>Nocardia</taxon>
    </lineage>
</organism>
<dbReference type="Pfam" id="PF00441">
    <property type="entry name" value="Acyl-CoA_dh_1"/>
    <property type="match status" value="1"/>
</dbReference>
<dbReference type="InterPro" id="IPR036250">
    <property type="entry name" value="AcylCo_DH-like_C"/>
</dbReference>
<proteinExistence type="predicted"/>
<keyword evidence="3" id="KW-0560">Oxidoreductase</keyword>
<keyword evidence="2" id="KW-0274">FAD</keyword>
<evidence type="ECO:0000313" key="5">
    <source>
        <dbReference type="EMBL" id="NNH68552.1"/>
    </source>
</evidence>
<evidence type="ECO:0000256" key="1">
    <source>
        <dbReference type="ARBA" id="ARBA00022630"/>
    </source>
</evidence>
<dbReference type="PANTHER" id="PTHR43884:SF20">
    <property type="entry name" value="ACYL-COA DEHYDROGENASE FADE28"/>
    <property type="match status" value="1"/>
</dbReference>
<comment type="caution">
    <text evidence="5">The sequence shown here is derived from an EMBL/GenBank/DDBJ whole genome shotgun (WGS) entry which is preliminary data.</text>
</comment>
<accession>A0A849BPB5</accession>
<evidence type="ECO:0000259" key="4">
    <source>
        <dbReference type="Pfam" id="PF00441"/>
    </source>
</evidence>
<reference evidence="5 6" key="1">
    <citation type="submission" date="2020-05" db="EMBL/GenBank/DDBJ databases">
        <title>MicrobeNet Type strains.</title>
        <authorList>
            <person name="Nicholson A.C."/>
        </authorList>
    </citation>
    <scope>NUCLEOTIDE SEQUENCE [LARGE SCALE GENOMIC DNA]</scope>
    <source>
        <strain evidence="5 6">JCM 3224</strain>
    </source>
</reference>
<gene>
    <name evidence="5" type="ORF">HLB23_01420</name>
</gene>